<dbReference type="AlphaFoldDB" id="A0A0L0BRV4"/>
<evidence type="ECO:0000313" key="5">
    <source>
        <dbReference type="EMBL" id="KNC22756.1"/>
    </source>
</evidence>
<comment type="caution">
    <text evidence="5">The sequence shown here is derived from an EMBL/GenBank/DDBJ whole genome shotgun (WGS) entry which is preliminary data.</text>
</comment>
<evidence type="ECO:0000256" key="4">
    <source>
        <dbReference type="SAM" id="SignalP"/>
    </source>
</evidence>
<evidence type="ECO:0000256" key="1">
    <source>
        <dbReference type="ARBA" id="ARBA00004613"/>
    </source>
</evidence>
<evidence type="ECO:0000313" key="6">
    <source>
        <dbReference type="Proteomes" id="UP000037069"/>
    </source>
</evidence>
<dbReference type="InterPro" id="IPR000884">
    <property type="entry name" value="TSP1_rpt"/>
</dbReference>
<dbReference type="OrthoDB" id="446173at2759"/>
<protein>
    <submittedName>
        <fullName evidence="5">Uncharacterized protein</fullName>
    </submittedName>
</protein>
<feature type="region of interest" description="Disordered" evidence="3">
    <location>
        <begin position="183"/>
        <end position="224"/>
    </location>
</feature>
<feature type="signal peptide" evidence="4">
    <location>
        <begin position="1"/>
        <end position="26"/>
    </location>
</feature>
<dbReference type="GO" id="GO:0031012">
    <property type="term" value="C:extracellular matrix"/>
    <property type="evidence" value="ECO:0007669"/>
    <property type="project" value="TreeGrafter"/>
</dbReference>
<dbReference type="InterPro" id="IPR036383">
    <property type="entry name" value="TSP1_rpt_sf"/>
</dbReference>
<dbReference type="GO" id="GO:0005576">
    <property type="term" value="C:extracellular region"/>
    <property type="evidence" value="ECO:0007669"/>
    <property type="project" value="UniProtKB-SubCell"/>
</dbReference>
<dbReference type="SUPFAM" id="SSF82895">
    <property type="entry name" value="TSP-1 type 1 repeat"/>
    <property type="match status" value="1"/>
</dbReference>
<feature type="chain" id="PRO_5005535014" evidence="4">
    <location>
        <begin position="27"/>
        <end position="252"/>
    </location>
</feature>
<keyword evidence="6" id="KW-1185">Reference proteome</keyword>
<reference evidence="5 6" key="1">
    <citation type="journal article" date="2015" name="Nat. Commun.">
        <title>Lucilia cuprina genome unlocks parasitic fly biology to underpin future interventions.</title>
        <authorList>
            <person name="Anstead C.A."/>
            <person name="Korhonen P.K."/>
            <person name="Young N.D."/>
            <person name="Hall R.S."/>
            <person name="Jex A.R."/>
            <person name="Murali S.C."/>
            <person name="Hughes D.S."/>
            <person name="Lee S.F."/>
            <person name="Perry T."/>
            <person name="Stroehlein A.J."/>
            <person name="Ansell B.R."/>
            <person name="Breugelmans B."/>
            <person name="Hofmann A."/>
            <person name="Qu J."/>
            <person name="Dugan S."/>
            <person name="Lee S.L."/>
            <person name="Chao H."/>
            <person name="Dinh H."/>
            <person name="Han Y."/>
            <person name="Doddapaneni H.V."/>
            <person name="Worley K.C."/>
            <person name="Muzny D.M."/>
            <person name="Ioannidis P."/>
            <person name="Waterhouse R.M."/>
            <person name="Zdobnov E.M."/>
            <person name="James P.J."/>
            <person name="Bagnall N.H."/>
            <person name="Kotze A.C."/>
            <person name="Gibbs R.A."/>
            <person name="Richards S."/>
            <person name="Batterham P."/>
            <person name="Gasser R.B."/>
        </authorList>
    </citation>
    <scope>NUCLEOTIDE SEQUENCE [LARGE SCALE GENOMIC DNA]</scope>
    <source>
        <strain evidence="5 6">LS</strain>
        <tissue evidence="5">Full body</tissue>
    </source>
</reference>
<feature type="compositionally biased region" description="Low complexity" evidence="3">
    <location>
        <begin position="183"/>
        <end position="214"/>
    </location>
</feature>
<comment type="subcellular location">
    <subcellularLocation>
        <location evidence="1">Secreted</location>
    </subcellularLocation>
</comment>
<accession>A0A0L0BRV4</accession>
<dbReference type="Proteomes" id="UP000037069">
    <property type="component" value="Unassembled WGS sequence"/>
</dbReference>
<dbReference type="PANTHER" id="PTHR13723:SF316">
    <property type="entry name" value="LONELY HEART, ISOFORM A"/>
    <property type="match status" value="1"/>
</dbReference>
<dbReference type="Gene3D" id="2.20.100.10">
    <property type="entry name" value="Thrombospondin type-1 (TSP1) repeat"/>
    <property type="match status" value="1"/>
</dbReference>
<dbReference type="Pfam" id="PF00090">
    <property type="entry name" value="TSP_1"/>
    <property type="match status" value="1"/>
</dbReference>
<sequence length="252" mass="28134">MRLKMDSKTILSTIFVLFLISGLTVADKSTMERIRKHQEWLKQRNQGRNNLLSTAKPKKSIELLNLWRFNKNENTSINEVYPENDNILTKSTTTTTTASPTTTTTFMSTTIKTTLPTITSNSTSTTTSTQKPFISTTTTTLKPSVAPFYNSIPRFDSNFHLKTSTTNDWLSNDILETTTPFTATTSTSVAPPKTISTTTATTTTTSTPTTTTTTRKPKPRPYPRWGNWGAWSECSRSCGGGIQHQLRKCINR</sequence>
<dbReference type="OMA" id="FYNSIPR"/>
<organism evidence="5 6">
    <name type="scientific">Lucilia cuprina</name>
    <name type="common">Green bottle fly</name>
    <name type="synonym">Australian sheep blowfly</name>
    <dbReference type="NCBI Taxonomy" id="7375"/>
    <lineage>
        <taxon>Eukaryota</taxon>
        <taxon>Metazoa</taxon>
        <taxon>Ecdysozoa</taxon>
        <taxon>Arthropoda</taxon>
        <taxon>Hexapoda</taxon>
        <taxon>Insecta</taxon>
        <taxon>Pterygota</taxon>
        <taxon>Neoptera</taxon>
        <taxon>Endopterygota</taxon>
        <taxon>Diptera</taxon>
        <taxon>Brachycera</taxon>
        <taxon>Muscomorpha</taxon>
        <taxon>Oestroidea</taxon>
        <taxon>Calliphoridae</taxon>
        <taxon>Luciliinae</taxon>
        <taxon>Lucilia</taxon>
    </lineage>
</organism>
<dbReference type="PROSITE" id="PS50092">
    <property type="entry name" value="TSP1"/>
    <property type="match status" value="1"/>
</dbReference>
<dbReference type="InterPro" id="IPR050439">
    <property type="entry name" value="ADAMTS_ADAMTS-like"/>
</dbReference>
<proteinExistence type="predicted"/>
<keyword evidence="2" id="KW-0964">Secreted</keyword>
<evidence type="ECO:0000256" key="3">
    <source>
        <dbReference type="SAM" id="MobiDB-lite"/>
    </source>
</evidence>
<gene>
    <name evidence="5" type="ORF">FF38_04125</name>
</gene>
<dbReference type="PANTHER" id="PTHR13723">
    <property type="entry name" value="ADAMTS A DISINTEGRIN AND METALLOPROTEASE WITH THROMBOSPONDIN MOTIFS PROTEASE"/>
    <property type="match status" value="1"/>
</dbReference>
<dbReference type="EMBL" id="JRES01001455">
    <property type="protein sequence ID" value="KNC22756.1"/>
    <property type="molecule type" value="Genomic_DNA"/>
</dbReference>
<keyword evidence="4" id="KW-0732">Signal</keyword>
<name>A0A0L0BRV4_LUCCU</name>
<evidence type="ECO:0000256" key="2">
    <source>
        <dbReference type="ARBA" id="ARBA00022525"/>
    </source>
</evidence>